<dbReference type="EMBL" id="MTYI01000088">
    <property type="protein sequence ID" value="PNP53184.1"/>
    <property type="molecule type" value="Genomic_DNA"/>
</dbReference>
<comment type="caution">
    <text evidence="1">The sequence shown here is derived from an EMBL/GenBank/DDBJ whole genome shotgun (WGS) entry which is preliminary data.</text>
</comment>
<evidence type="ECO:0000313" key="1">
    <source>
        <dbReference type="EMBL" id="PNP53184.1"/>
    </source>
</evidence>
<reference evidence="1 2" key="1">
    <citation type="submission" date="2017-02" db="EMBL/GenBank/DDBJ databases">
        <title>Genomes of Trichoderma spp. with biocontrol activity.</title>
        <authorList>
            <person name="Gardiner D."/>
            <person name="Kazan K."/>
            <person name="Vos C."/>
            <person name="Harvey P."/>
        </authorList>
    </citation>
    <scope>NUCLEOTIDE SEQUENCE [LARGE SCALE GENOMIC DNA]</scope>
    <source>
        <strain evidence="1 2">Tr1</strain>
    </source>
</reference>
<proteinExistence type="predicted"/>
<dbReference type="Proteomes" id="UP000236290">
    <property type="component" value="Unassembled WGS sequence"/>
</dbReference>
<dbReference type="AlphaFoldDB" id="A0A2K0U612"/>
<sequence length="195" mass="22735">MDVDTPSEQAVIAAASRETKKAMLEKRQELMQRRDELRNLVDSLPGGFQEVSGDVASFGHQLESDVLEIEDEHQPFENRYNSALGAFEHRWNNYNDRFGTKHHLPDSQPPVMERVAKLSKPVEAFSAELKSIQEAFKEEINHPEVSFKKDLNSLRERLEERKETCYYIQRKFDEAVERLENVCKRVDELEKLAEQ</sequence>
<evidence type="ECO:0000313" key="2">
    <source>
        <dbReference type="Proteomes" id="UP000236290"/>
    </source>
</evidence>
<gene>
    <name evidence="1" type="ORF">THARTR1_06394</name>
</gene>
<organism evidence="1 2">
    <name type="scientific">Trichoderma harzianum</name>
    <name type="common">Hypocrea lixii</name>
    <dbReference type="NCBI Taxonomy" id="5544"/>
    <lineage>
        <taxon>Eukaryota</taxon>
        <taxon>Fungi</taxon>
        <taxon>Dikarya</taxon>
        <taxon>Ascomycota</taxon>
        <taxon>Pezizomycotina</taxon>
        <taxon>Sordariomycetes</taxon>
        <taxon>Hypocreomycetidae</taxon>
        <taxon>Hypocreales</taxon>
        <taxon>Hypocreaceae</taxon>
        <taxon>Trichoderma</taxon>
    </lineage>
</organism>
<accession>A0A2K0U612</accession>
<protein>
    <submittedName>
        <fullName evidence="1">Uncharacterized protein</fullName>
    </submittedName>
</protein>
<name>A0A2K0U612_TRIHA</name>
<dbReference type="OrthoDB" id="10520221at2759"/>